<keyword evidence="5 7" id="KW-0450">Lipoyl</keyword>
<dbReference type="PROSITE" id="PS50968">
    <property type="entry name" value="BIOTINYL_LIPOYL"/>
    <property type="match status" value="1"/>
</dbReference>
<accession>A0AAP3XQX5</accession>
<dbReference type="GO" id="GO:0005737">
    <property type="term" value="C:cytoplasm"/>
    <property type="evidence" value="ECO:0007669"/>
    <property type="project" value="TreeGrafter"/>
</dbReference>
<comment type="similarity">
    <text evidence="2 7">Belongs to the 2-oxoacid dehydrogenase family.</text>
</comment>
<dbReference type="InterPro" id="IPR050743">
    <property type="entry name" value="2-oxoacid_DH_E2_comp"/>
</dbReference>
<dbReference type="InterPro" id="IPR004167">
    <property type="entry name" value="PSBD"/>
</dbReference>
<organism evidence="10 11">
    <name type="scientific">Marinimicrococcus flavescens</name>
    <dbReference type="NCBI Taxonomy" id="3031815"/>
    <lineage>
        <taxon>Bacteria</taxon>
        <taxon>Pseudomonadati</taxon>
        <taxon>Pseudomonadota</taxon>
        <taxon>Alphaproteobacteria</taxon>
        <taxon>Geminicoccales</taxon>
        <taxon>Geminicoccaceae</taxon>
        <taxon>Marinimicrococcus</taxon>
    </lineage>
</organism>
<dbReference type="GO" id="GO:0016407">
    <property type="term" value="F:acetyltransferase activity"/>
    <property type="evidence" value="ECO:0007669"/>
    <property type="project" value="TreeGrafter"/>
</dbReference>
<dbReference type="Gene3D" id="2.40.50.100">
    <property type="match status" value="1"/>
</dbReference>
<dbReference type="PROSITE" id="PS51826">
    <property type="entry name" value="PSBD"/>
    <property type="match status" value="1"/>
</dbReference>
<dbReference type="Proteomes" id="UP001301140">
    <property type="component" value="Unassembled WGS sequence"/>
</dbReference>
<dbReference type="InterPro" id="IPR023213">
    <property type="entry name" value="CAT-like_dom_sf"/>
</dbReference>
<evidence type="ECO:0000259" key="8">
    <source>
        <dbReference type="PROSITE" id="PS50968"/>
    </source>
</evidence>
<dbReference type="InterPro" id="IPR011053">
    <property type="entry name" value="Single_hybrid_motif"/>
</dbReference>
<dbReference type="PANTHER" id="PTHR43178">
    <property type="entry name" value="DIHYDROLIPOAMIDE ACETYLTRANSFERASE COMPONENT OF PYRUVATE DEHYDROGENASE COMPLEX"/>
    <property type="match status" value="1"/>
</dbReference>
<dbReference type="AlphaFoldDB" id="A0AAP3XQX5"/>
<comment type="cofactor">
    <cofactor evidence="1 7">
        <name>(R)-lipoate</name>
        <dbReference type="ChEBI" id="CHEBI:83088"/>
    </cofactor>
</comment>
<gene>
    <name evidence="10" type="ORF">PZ740_05895</name>
</gene>
<dbReference type="GO" id="GO:0031405">
    <property type="term" value="F:lipoic acid binding"/>
    <property type="evidence" value="ECO:0007669"/>
    <property type="project" value="TreeGrafter"/>
</dbReference>
<dbReference type="Pfam" id="PF02817">
    <property type="entry name" value="E3_binding"/>
    <property type="match status" value="1"/>
</dbReference>
<dbReference type="SUPFAM" id="SSF51230">
    <property type="entry name" value="Single hybrid motif"/>
    <property type="match status" value="1"/>
</dbReference>
<dbReference type="InterPro" id="IPR000089">
    <property type="entry name" value="Biotin_lipoyl"/>
</dbReference>
<dbReference type="InterPro" id="IPR003016">
    <property type="entry name" value="2-oxoA_DH_lipoyl-BS"/>
</dbReference>
<comment type="caution">
    <text evidence="10">The sequence shown here is derived from an EMBL/GenBank/DDBJ whole genome shotgun (WGS) entry which is preliminary data.</text>
</comment>
<comment type="subunit">
    <text evidence="3">Forms a 24-polypeptide structural core with octahedral symmetry.</text>
</comment>
<evidence type="ECO:0000256" key="2">
    <source>
        <dbReference type="ARBA" id="ARBA00007317"/>
    </source>
</evidence>
<protein>
    <recommendedName>
        <fullName evidence="7">Dihydrolipoamide acetyltransferase component of pyruvate dehydrogenase complex</fullName>
        <ecNumber evidence="7">2.3.1.-</ecNumber>
    </recommendedName>
</protein>
<dbReference type="Gene3D" id="4.10.320.10">
    <property type="entry name" value="E3-binding domain"/>
    <property type="match status" value="1"/>
</dbReference>
<evidence type="ECO:0000313" key="11">
    <source>
        <dbReference type="Proteomes" id="UP001301140"/>
    </source>
</evidence>
<reference evidence="10 11" key="1">
    <citation type="submission" date="2023-03" db="EMBL/GenBank/DDBJ databases">
        <title>YIM 152171 draft genome.</title>
        <authorList>
            <person name="Yang Z."/>
        </authorList>
    </citation>
    <scope>NUCLEOTIDE SEQUENCE [LARGE SCALE GENOMIC DNA]</scope>
    <source>
        <strain evidence="10 11">YIM 152171</strain>
    </source>
</reference>
<dbReference type="PANTHER" id="PTHR43178:SF12">
    <property type="entry name" value="DIHYDROLIPOAMIDE ACETYLTRANSFERASE COMPONENT OF PYRUVATE DEHYDROGENASE COMPLEX"/>
    <property type="match status" value="1"/>
</dbReference>
<dbReference type="SUPFAM" id="SSF47005">
    <property type="entry name" value="Peripheral subunit-binding domain of 2-oxo acid dehydrogenase complex"/>
    <property type="match status" value="1"/>
</dbReference>
<evidence type="ECO:0000313" key="10">
    <source>
        <dbReference type="EMBL" id="MDF1585915.1"/>
    </source>
</evidence>
<feature type="domain" description="Peripheral subunit-binding (PSBD)" evidence="9">
    <location>
        <begin position="107"/>
        <end position="144"/>
    </location>
</feature>
<dbReference type="Pfam" id="PF00198">
    <property type="entry name" value="2-oxoacid_dh"/>
    <property type="match status" value="1"/>
</dbReference>
<name>A0AAP3XQX5_9PROT</name>
<proteinExistence type="inferred from homology"/>
<feature type="domain" description="Lipoyl-binding" evidence="8">
    <location>
        <begin position="1"/>
        <end position="76"/>
    </location>
</feature>
<sequence>MKSFMLPDLGEGLQEAEIVAWHVGEGDHVVADQPLLSVETDKAVVEIPSPQSGRIARLHATPGAILPIGAALVDFDEGGEDRGAIVGELVRETPRPRAPGGQRRAIRAAPAVRRRAEELGVDLAAVVATGPEGTVSRADVEKAAELRPGGAEPLRGVRRAMARNMARAHAVVVPATVNDEADIGAWGRDSDVTTRLVRAIGTACAAEPALNAHLVDEGENRVLHRSVDLGIAMDTQEGLFVPVLHDVASRSREDLRRGLERMKEAVRTRIVPREELVGATITLSNFGMFGGRHAQLVVLPPQVAILGAGRLREDVRVQDGAIRVTRLLPLSLTFDHRAVMGGEAARFMAAVIADLEQPG</sequence>
<dbReference type="InterPro" id="IPR036625">
    <property type="entry name" value="E3-bd_dom_sf"/>
</dbReference>
<dbReference type="RefSeq" id="WP_327788335.1">
    <property type="nucleotide sequence ID" value="NZ_JARGEQ010000051.1"/>
</dbReference>
<evidence type="ECO:0000259" key="9">
    <source>
        <dbReference type="PROSITE" id="PS51826"/>
    </source>
</evidence>
<evidence type="ECO:0000256" key="4">
    <source>
        <dbReference type="ARBA" id="ARBA00022679"/>
    </source>
</evidence>
<dbReference type="EMBL" id="JARGEQ010000051">
    <property type="protein sequence ID" value="MDF1585915.1"/>
    <property type="molecule type" value="Genomic_DNA"/>
</dbReference>
<evidence type="ECO:0000256" key="7">
    <source>
        <dbReference type="RuleBase" id="RU003423"/>
    </source>
</evidence>
<keyword evidence="6 7" id="KW-0012">Acyltransferase</keyword>
<evidence type="ECO:0000256" key="5">
    <source>
        <dbReference type="ARBA" id="ARBA00022823"/>
    </source>
</evidence>
<evidence type="ECO:0000256" key="1">
    <source>
        <dbReference type="ARBA" id="ARBA00001938"/>
    </source>
</evidence>
<keyword evidence="4 7" id="KW-0808">Transferase</keyword>
<dbReference type="CDD" id="cd06849">
    <property type="entry name" value="lipoyl_domain"/>
    <property type="match status" value="1"/>
</dbReference>
<dbReference type="Pfam" id="PF00364">
    <property type="entry name" value="Biotin_lipoyl"/>
    <property type="match status" value="1"/>
</dbReference>
<keyword evidence="11" id="KW-1185">Reference proteome</keyword>
<dbReference type="SUPFAM" id="SSF52777">
    <property type="entry name" value="CoA-dependent acyltransferases"/>
    <property type="match status" value="1"/>
</dbReference>
<evidence type="ECO:0000256" key="6">
    <source>
        <dbReference type="ARBA" id="ARBA00023315"/>
    </source>
</evidence>
<dbReference type="InterPro" id="IPR001078">
    <property type="entry name" value="2-oxoacid_DH_actylTfrase"/>
</dbReference>
<dbReference type="EC" id="2.3.1.-" evidence="7"/>
<dbReference type="Gene3D" id="3.30.559.10">
    <property type="entry name" value="Chloramphenicol acetyltransferase-like domain"/>
    <property type="match status" value="1"/>
</dbReference>
<evidence type="ECO:0000256" key="3">
    <source>
        <dbReference type="ARBA" id="ARBA00011484"/>
    </source>
</evidence>
<dbReference type="PROSITE" id="PS00189">
    <property type="entry name" value="LIPOYL"/>
    <property type="match status" value="1"/>
</dbReference>